<evidence type="ECO:0000313" key="2">
    <source>
        <dbReference type="EMBL" id="MQT90629.1"/>
    </source>
</evidence>
<sequence>MQAINPTPSPLKTRPDGKSEGATASNHQQRFLQVALNGSKANEPTGVLAGR</sequence>
<name>A0A7X1XI24_9PSED</name>
<evidence type="ECO:0000256" key="1">
    <source>
        <dbReference type="SAM" id="MobiDB-lite"/>
    </source>
</evidence>
<feature type="compositionally biased region" description="Polar residues" evidence="1">
    <location>
        <begin position="22"/>
        <end position="31"/>
    </location>
</feature>
<evidence type="ECO:0000313" key="3">
    <source>
        <dbReference type="Proteomes" id="UP000489190"/>
    </source>
</evidence>
<reference evidence="2 3" key="1">
    <citation type="submission" date="2019-10" db="EMBL/GenBank/DDBJ databases">
        <title>Evaluation of single-gene subtyping targets for Pseudomonas.</title>
        <authorList>
            <person name="Reichler S.J."/>
            <person name="Orsi R.H."/>
            <person name="Wiedmann M."/>
            <person name="Martin N.H."/>
            <person name="Murphy S.I."/>
        </authorList>
    </citation>
    <scope>NUCLEOTIDE SEQUENCE [LARGE SCALE GENOMIC DNA]</scope>
    <source>
        <strain evidence="2 3">FSL R10-3254</strain>
    </source>
</reference>
<dbReference type="EMBL" id="WIWI01000041">
    <property type="protein sequence ID" value="MQT90629.1"/>
    <property type="molecule type" value="Genomic_DNA"/>
</dbReference>
<dbReference type="AlphaFoldDB" id="A0A7X1XI24"/>
<feature type="region of interest" description="Disordered" evidence="1">
    <location>
        <begin position="1"/>
        <end position="51"/>
    </location>
</feature>
<comment type="caution">
    <text evidence="2">The sequence shown here is derived from an EMBL/GenBank/DDBJ whole genome shotgun (WGS) entry which is preliminary data.</text>
</comment>
<protein>
    <submittedName>
        <fullName evidence="2">Uncharacterized protein</fullName>
    </submittedName>
</protein>
<gene>
    <name evidence="2" type="ORF">GHO39_15995</name>
</gene>
<accession>A0A7X1XI24</accession>
<dbReference type="RefSeq" id="WP_153329295.1">
    <property type="nucleotide sequence ID" value="NZ_WIWI01000041.1"/>
</dbReference>
<dbReference type="Proteomes" id="UP000489190">
    <property type="component" value="Unassembled WGS sequence"/>
</dbReference>
<proteinExistence type="predicted"/>
<organism evidence="2 3">
    <name type="scientific">Pseudomonas helleri</name>
    <dbReference type="NCBI Taxonomy" id="1608996"/>
    <lineage>
        <taxon>Bacteria</taxon>
        <taxon>Pseudomonadati</taxon>
        <taxon>Pseudomonadota</taxon>
        <taxon>Gammaproteobacteria</taxon>
        <taxon>Pseudomonadales</taxon>
        <taxon>Pseudomonadaceae</taxon>
        <taxon>Pseudomonas</taxon>
    </lineage>
</organism>